<dbReference type="EMBL" id="VSRR010018277">
    <property type="protein sequence ID" value="MPC61179.1"/>
    <property type="molecule type" value="Genomic_DNA"/>
</dbReference>
<comment type="caution">
    <text evidence="2">The sequence shown here is derived from an EMBL/GenBank/DDBJ whole genome shotgun (WGS) entry which is preliminary data.</text>
</comment>
<organism evidence="2 3">
    <name type="scientific">Portunus trituberculatus</name>
    <name type="common">Swimming crab</name>
    <name type="synonym">Neptunus trituberculatus</name>
    <dbReference type="NCBI Taxonomy" id="210409"/>
    <lineage>
        <taxon>Eukaryota</taxon>
        <taxon>Metazoa</taxon>
        <taxon>Ecdysozoa</taxon>
        <taxon>Arthropoda</taxon>
        <taxon>Crustacea</taxon>
        <taxon>Multicrustacea</taxon>
        <taxon>Malacostraca</taxon>
        <taxon>Eumalacostraca</taxon>
        <taxon>Eucarida</taxon>
        <taxon>Decapoda</taxon>
        <taxon>Pleocyemata</taxon>
        <taxon>Brachyura</taxon>
        <taxon>Eubrachyura</taxon>
        <taxon>Portunoidea</taxon>
        <taxon>Portunidae</taxon>
        <taxon>Portuninae</taxon>
        <taxon>Portunus</taxon>
    </lineage>
</organism>
<dbReference type="Proteomes" id="UP000324222">
    <property type="component" value="Unassembled WGS sequence"/>
</dbReference>
<keyword evidence="3" id="KW-1185">Reference proteome</keyword>
<accession>A0A5B7GUB1</accession>
<name>A0A5B7GUB1_PORTR</name>
<evidence type="ECO:0000313" key="2">
    <source>
        <dbReference type="EMBL" id="MPC61179.1"/>
    </source>
</evidence>
<sequence length="253" mass="26838">MRTVAGLPAAAGMKRLYLQQLGLRESQYTPPLSPRHRGLTDAALLVTRRKLDLRRQKPTRRNSSRGALRAASPASPSPSEVTRGYFLLLTTFFEEDAQRGEGAGSRDGRGDYFPGPGVLGRKGGTAGESERDLFACWGAANSSCCDCGQGAASPLILCLSGDAAGHLNESQSSSALRRTVALLRYFDLALVPPLPPLPPPWLLNTAGCPVNVPLVTGRHAGPSLHSRVPGGNIKPEIGDRESSAGLTLLPEHQ</sequence>
<proteinExistence type="predicted"/>
<feature type="region of interest" description="Disordered" evidence="1">
    <location>
        <begin position="219"/>
        <end position="253"/>
    </location>
</feature>
<feature type="region of interest" description="Disordered" evidence="1">
    <location>
        <begin position="50"/>
        <end position="80"/>
    </location>
</feature>
<feature type="compositionally biased region" description="Basic and acidic residues" evidence="1">
    <location>
        <begin position="98"/>
        <end position="110"/>
    </location>
</feature>
<gene>
    <name evidence="2" type="ORF">E2C01_055243</name>
</gene>
<feature type="compositionally biased region" description="Low complexity" evidence="1">
    <location>
        <begin position="70"/>
        <end position="79"/>
    </location>
</feature>
<dbReference type="AlphaFoldDB" id="A0A5B7GUB1"/>
<evidence type="ECO:0000313" key="3">
    <source>
        <dbReference type="Proteomes" id="UP000324222"/>
    </source>
</evidence>
<feature type="region of interest" description="Disordered" evidence="1">
    <location>
        <begin position="98"/>
        <end position="124"/>
    </location>
</feature>
<protein>
    <submittedName>
        <fullName evidence="2">Uncharacterized protein</fullName>
    </submittedName>
</protein>
<evidence type="ECO:0000256" key="1">
    <source>
        <dbReference type="SAM" id="MobiDB-lite"/>
    </source>
</evidence>
<reference evidence="2 3" key="1">
    <citation type="submission" date="2019-05" db="EMBL/GenBank/DDBJ databases">
        <title>Another draft genome of Portunus trituberculatus and its Hox gene families provides insights of decapod evolution.</title>
        <authorList>
            <person name="Jeong J.-H."/>
            <person name="Song I."/>
            <person name="Kim S."/>
            <person name="Choi T."/>
            <person name="Kim D."/>
            <person name="Ryu S."/>
            <person name="Kim W."/>
        </authorList>
    </citation>
    <scope>NUCLEOTIDE SEQUENCE [LARGE SCALE GENOMIC DNA]</scope>
    <source>
        <tissue evidence="2">Muscle</tissue>
    </source>
</reference>